<dbReference type="AlphaFoldDB" id="X1TV91"/>
<organism evidence="1">
    <name type="scientific">marine sediment metagenome</name>
    <dbReference type="NCBI Taxonomy" id="412755"/>
    <lineage>
        <taxon>unclassified sequences</taxon>
        <taxon>metagenomes</taxon>
        <taxon>ecological metagenomes</taxon>
    </lineage>
</organism>
<comment type="caution">
    <text evidence="1">The sequence shown here is derived from an EMBL/GenBank/DDBJ whole genome shotgun (WGS) entry which is preliminary data.</text>
</comment>
<sequence length="262" mass="30374">WWLGYDIELIVQEVANIVLTSSWQGNYDSYDILWRISNWIWDAAESAGRNINALAEQFSQLCHALIAAVDKELGDIEAQVSEVYNARMFRIYGQIATLSIALDAPPSYLEEAIQNAKMFALSVSSYLGLSWERFQLDWQAGLTDLLNRISSDMALYRKNPQWIKVQLTESLLEPLYQLKVKAARYREEQRGMLTDKFEVLAGDIEKNARGLLEAEERAGDLWELTIRPELKKIMDHFEGWEKYTYLPRIKLEDEVFALMHLN</sequence>
<protein>
    <submittedName>
        <fullName evidence="1">Uncharacterized protein</fullName>
    </submittedName>
</protein>
<feature type="non-terminal residue" evidence="1">
    <location>
        <position position="262"/>
    </location>
</feature>
<evidence type="ECO:0000313" key="1">
    <source>
        <dbReference type="EMBL" id="GAI95306.1"/>
    </source>
</evidence>
<dbReference type="EMBL" id="BARW01024736">
    <property type="protein sequence ID" value="GAI95306.1"/>
    <property type="molecule type" value="Genomic_DNA"/>
</dbReference>
<name>X1TV91_9ZZZZ</name>
<proteinExistence type="predicted"/>
<accession>X1TV91</accession>
<feature type="non-terminal residue" evidence="1">
    <location>
        <position position="1"/>
    </location>
</feature>
<reference evidence="1" key="1">
    <citation type="journal article" date="2014" name="Front. Microbiol.">
        <title>High frequency of phylogenetically diverse reductive dehalogenase-homologous genes in deep subseafloor sedimentary metagenomes.</title>
        <authorList>
            <person name="Kawai M."/>
            <person name="Futagami T."/>
            <person name="Toyoda A."/>
            <person name="Takaki Y."/>
            <person name="Nishi S."/>
            <person name="Hori S."/>
            <person name="Arai W."/>
            <person name="Tsubouchi T."/>
            <person name="Morono Y."/>
            <person name="Uchiyama I."/>
            <person name="Ito T."/>
            <person name="Fujiyama A."/>
            <person name="Inagaki F."/>
            <person name="Takami H."/>
        </authorList>
    </citation>
    <scope>NUCLEOTIDE SEQUENCE</scope>
    <source>
        <strain evidence="1">Expedition CK06-06</strain>
    </source>
</reference>
<gene>
    <name evidence="1" type="ORF">S12H4_40717</name>
</gene>